<keyword evidence="2" id="KW-0812">Transmembrane</keyword>
<dbReference type="AlphaFoldDB" id="A0A934RUE7"/>
<gene>
    <name evidence="3" type="ORF">JIN87_13190</name>
</gene>
<sequence>MIASAYPEANRLSYRIRTAITGESTGLETAKLAWQQAEAVKRANADLQRAAQALENGNLLDCLLIESRHPNLLETARSLDHSLSEPWQKRCQTYSWRAPELVDLDSVSKIQSAIEQQGELKEWLFKQYRTAVRSKKETIRAYQIIELIAHTFPEDANAKEEAATKQKQLLEQAAAEVKDAHEQLIPTEKPEDVVRRYRELGLPLAELHNATLANTLATAEADYVKTLFDQAVHVVEEAKDLSESADWQKTEQAYLACDYALAINQARGELPRELRDNFEKVATQLSRIRSKFESSISIRIAIGELRDGLVHKGKPVKLANRVAKLKSLESQATKTGSQIPADLQEEIKAAYTFAKRKRLPLYGGAAAIVVVGLLVSFTLIQKGKERKAAEALQAEALAALQAVEQSSQTSQVQEAIQQWQAEIDKTQPGSELASQAELLNDWIDLQTSLENQYNASIADLNKIATSRDALENEAAIQRLAADIRKTRGELASDLGTTADKQFETTLKNYETLKADALEKDRRAFNRVERELRIAANNANQAKTRAEFLRLQKATQARLVKLNALLKEDYVADRRAELTPYLKSVVQELKATETKWAALDNAWLQLADAKELTPYLDQVERIHSFDILPADQKAALSQTLRLKDDFIKLKDTQSPFTNEETQALFTPEKPYLSASVELTDQETAYLDRLENLDNFANVYQSTVQYFEGSSDPQSEYRIYLVEPISKSDSDPTQSNVTFTFKVRGFDEAGNPEPAPRNIQFISRDDGSFWGFFYKPSTLSPESTYYNHSIVNTLKLLRSGAGRLTLLELLNDLESQSELSPAFRTYWQQQLIGFMELHPWHWGLALSPELKKRVAQLKTLPPADDNQTLWLSTIEQTVPSPEFSVLLDKKIAALAKHEISTLADLYQNAANGNYQLCGFVLADGKPDLFEDVPQDAPLWSVNALTGKIDRVKPGQGLTAYAPILRYATAGGESPEDQLRKASQTSQLELSEPPYQALLPSLYQ</sequence>
<keyword evidence="2" id="KW-1133">Transmembrane helix</keyword>
<comment type="caution">
    <text evidence="3">The sequence shown here is derived from an EMBL/GenBank/DDBJ whole genome shotgun (WGS) entry which is preliminary data.</text>
</comment>
<keyword evidence="2" id="KW-0472">Membrane</keyword>
<evidence type="ECO:0000256" key="1">
    <source>
        <dbReference type="SAM" id="Coils"/>
    </source>
</evidence>
<dbReference type="Proteomes" id="UP000617628">
    <property type="component" value="Unassembled WGS sequence"/>
</dbReference>
<feature type="transmembrane region" description="Helical" evidence="2">
    <location>
        <begin position="361"/>
        <end position="380"/>
    </location>
</feature>
<proteinExistence type="predicted"/>
<evidence type="ECO:0000256" key="2">
    <source>
        <dbReference type="SAM" id="Phobius"/>
    </source>
</evidence>
<dbReference type="RefSeq" id="WP_200356039.1">
    <property type="nucleotide sequence ID" value="NZ_JAENIL010000022.1"/>
</dbReference>
<name>A0A934RUE7_9BACT</name>
<feature type="coiled-coil region" evidence="1">
    <location>
        <begin position="517"/>
        <end position="551"/>
    </location>
</feature>
<protein>
    <submittedName>
        <fullName evidence="3">Uncharacterized protein</fullName>
    </submittedName>
</protein>
<accession>A0A934RUE7</accession>
<organism evidence="3 4">
    <name type="scientific">Pelagicoccus mobilis</name>
    <dbReference type="NCBI Taxonomy" id="415221"/>
    <lineage>
        <taxon>Bacteria</taxon>
        <taxon>Pseudomonadati</taxon>
        <taxon>Verrucomicrobiota</taxon>
        <taxon>Opitutia</taxon>
        <taxon>Puniceicoccales</taxon>
        <taxon>Pelagicoccaceae</taxon>
        <taxon>Pelagicoccus</taxon>
    </lineage>
</organism>
<keyword evidence="1" id="KW-0175">Coiled coil</keyword>
<keyword evidence="4" id="KW-1185">Reference proteome</keyword>
<feature type="coiled-coil region" evidence="1">
    <location>
        <begin position="156"/>
        <end position="183"/>
    </location>
</feature>
<evidence type="ECO:0000313" key="3">
    <source>
        <dbReference type="EMBL" id="MBK1877825.1"/>
    </source>
</evidence>
<dbReference type="EMBL" id="JAENIL010000022">
    <property type="protein sequence ID" value="MBK1877825.1"/>
    <property type="molecule type" value="Genomic_DNA"/>
</dbReference>
<evidence type="ECO:0000313" key="4">
    <source>
        <dbReference type="Proteomes" id="UP000617628"/>
    </source>
</evidence>
<reference evidence="3" key="1">
    <citation type="submission" date="2021-01" db="EMBL/GenBank/DDBJ databases">
        <title>Modified the classification status of verrucomicrobia.</title>
        <authorList>
            <person name="Feng X."/>
        </authorList>
    </citation>
    <scope>NUCLEOTIDE SEQUENCE</scope>
    <source>
        <strain evidence="3">KCTC 13126</strain>
    </source>
</reference>